<dbReference type="Gene3D" id="3.40.50.300">
    <property type="entry name" value="P-loop containing nucleotide triphosphate hydrolases"/>
    <property type="match status" value="1"/>
</dbReference>
<dbReference type="OrthoDB" id="5298774at2"/>
<evidence type="ECO:0000313" key="9">
    <source>
        <dbReference type="Proteomes" id="UP000018766"/>
    </source>
</evidence>
<sequence length="359" mass="40529">MSRVDLVNIQKNFGSTKVLERVDLSIEKGEFLVLVGPSGCGKSTLLRILSGLEEPSEGDILLNGERINHVPAGKRNFALIFQNYALFPHMSVEQNILFGMKIRGEDKSQFASRLAEVANLLQLNALLKRKPKELSGGQRQRVAMARAIIRNPSLFLMDEPLSNLDAKLRVEVRDGVMDLHRKLRTTTIYVTHDQVEAMTMADRIVVLNQGKLQQIGTPAQLYQHPDNLFVATFIGNPTMNIIDVPVDGQQYVLLEEQKIALPCRDYDEHNVLLGIRPEHLYISNTSLSEQALSLSGRLIQKELYGSDYLLKVQTDYGVLQCRIPNLGNIPNMNTEIVLYFEPSYLHFFSPKTQQNLSKE</sequence>
<evidence type="ECO:0000256" key="4">
    <source>
        <dbReference type="ARBA" id="ARBA00022840"/>
    </source>
</evidence>
<dbReference type="GO" id="GO:0055052">
    <property type="term" value="C:ATP-binding cassette (ABC) transporter complex, substrate-binding subunit-containing"/>
    <property type="evidence" value="ECO:0007669"/>
    <property type="project" value="TreeGrafter"/>
</dbReference>
<reference evidence="8 9" key="1">
    <citation type="submission" date="2013-11" db="EMBL/GenBank/DDBJ databases">
        <title>Genomic analysis of Pelistega sp. HM-7.</title>
        <authorList>
            <person name="Kumbhare S.V."/>
            <person name="Shetty S.A."/>
            <person name="Sharma O."/>
            <person name="Dhotre D.P."/>
        </authorList>
    </citation>
    <scope>NUCLEOTIDE SEQUENCE [LARGE SCALE GENOMIC DNA]</scope>
    <source>
        <strain evidence="8 9">HM-7</strain>
    </source>
</reference>
<gene>
    <name evidence="8" type="ORF">V757_09410</name>
</gene>
<dbReference type="Pfam" id="PF00005">
    <property type="entry name" value="ABC_tran"/>
    <property type="match status" value="1"/>
</dbReference>
<dbReference type="Proteomes" id="UP000018766">
    <property type="component" value="Unassembled WGS sequence"/>
</dbReference>
<dbReference type="InterPro" id="IPR017871">
    <property type="entry name" value="ABC_transporter-like_CS"/>
</dbReference>
<dbReference type="InterPro" id="IPR003593">
    <property type="entry name" value="AAA+_ATPase"/>
</dbReference>
<keyword evidence="4" id="KW-0067">ATP-binding</keyword>
<evidence type="ECO:0000256" key="1">
    <source>
        <dbReference type="ARBA" id="ARBA00022448"/>
    </source>
</evidence>
<dbReference type="PANTHER" id="PTHR43875">
    <property type="entry name" value="MALTODEXTRIN IMPORT ATP-BINDING PROTEIN MSMX"/>
    <property type="match status" value="1"/>
</dbReference>
<evidence type="ECO:0000313" key="8">
    <source>
        <dbReference type="EMBL" id="ETD69208.1"/>
    </source>
</evidence>
<dbReference type="PROSITE" id="PS50893">
    <property type="entry name" value="ABC_TRANSPORTER_2"/>
    <property type="match status" value="1"/>
</dbReference>
<dbReference type="PROSITE" id="PS00211">
    <property type="entry name" value="ABC_TRANSPORTER_1"/>
    <property type="match status" value="1"/>
</dbReference>
<keyword evidence="6" id="KW-0472">Membrane</keyword>
<dbReference type="Gene3D" id="2.40.50.140">
    <property type="entry name" value="Nucleic acid-binding proteins"/>
    <property type="match status" value="1"/>
</dbReference>
<dbReference type="InterPro" id="IPR012340">
    <property type="entry name" value="NA-bd_OB-fold"/>
</dbReference>
<keyword evidence="9" id="KW-1185">Reference proteome</keyword>
<dbReference type="GO" id="GO:0016887">
    <property type="term" value="F:ATP hydrolysis activity"/>
    <property type="evidence" value="ECO:0007669"/>
    <property type="project" value="InterPro"/>
</dbReference>
<dbReference type="Gene3D" id="2.40.50.100">
    <property type="match status" value="1"/>
</dbReference>
<dbReference type="SUPFAM" id="SSF50331">
    <property type="entry name" value="MOP-like"/>
    <property type="match status" value="1"/>
</dbReference>
<name>V8FZT5_9BURK</name>
<keyword evidence="1" id="KW-0813">Transport</keyword>
<keyword evidence="3" id="KW-0547">Nucleotide-binding</keyword>
<dbReference type="SMART" id="SM00382">
    <property type="entry name" value="AAA"/>
    <property type="match status" value="1"/>
</dbReference>
<evidence type="ECO:0000256" key="3">
    <source>
        <dbReference type="ARBA" id="ARBA00022741"/>
    </source>
</evidence>
<dbReference type="InterPro" id="IPR047641">
    <property type="entry name" value="ABC_transpr_MalK/UgpC-like"/>
</dbReference>
<dbReference type="AlphaFoldDB" id="V8FZT5"/>
<dbReference type="InterPro" id="IPR040582">
    <property type="entry name" value="OB_MalK-like"/>
</dbReference>
<keyword evidence="5" id="KW-1278">Translocase</keyword>
<dbReference type="SUPFAM" id="SSF52540">
    <property type="entry name" value="P-loop containing nucleoside triphosphate hydrolases"/>
    <property type="match status" value="1"/>
</dbReference>
<evidence type="ECO:0000259" key="7">
    <source>
        <dbReference type="PROSITE" id="PS50893"/>
    </source>
</evidence>
<dbReference type="Pfam" id="PF17912">
    <property type="entry name" value="OB_MalK"/>
    <property type="match status" value="1"/>
</dbReference>
<protein>
    <submittedName>
        <fullName evidence="8">ABC transporter</fullName>
    </submittedName>
</protein>
<dbReference type="GO" id="GO:0005524">
    <property type="term" value="F:ATP binding"/>
    <property type="evidence" value="ECO:0007669"/>
    <property type="project" value="UniProtKB-KW"/>
</dbReference>
<proteinExistence type="predicted"/>
<accession>V8FZT5</accession>
<comment type="caution">
    <text evidence="8">The sequence shown here is derived from an EMBL/GenBank/DDBJ whole genome shotgun (WGS) entry which is preliminary data.</text>
</comment>
<dbReference type="EMBL" id="AYSV01000098">
    <property type="protein sequence ID" value="ETD69208.1"/>
    <property type="molecule type" value="Genomic_DNA"/>
</dbReference>
<evidence type="ECO:0000256" key="6">
    <source>
        <dbReference type="ARBA" id="ARBA00023136"/>
    </source>
</evidence>
<organism evidence="8 9">
    <name type="scientific">Pelistega indica</name>
    <dbReference type="NCBI Taxonomy" id="1414851"/>
    <lineage>
        <taxon>Bacteria</taxon>
        <taxon>Pseudomonadati</taxon>
        <taxon>Pseudomonadota</taxon>
        <taxon>Betaproteobacteria</taxon>
        <taxon>Burkholderiales</taxon>
        <taxon>Alcaligenaceae</taxon>
        <taxon>Pelistega</taxon>
    </lineage>
</organism>
<dbReference type="GO" id="GO:0140359">
    <property type="term" value="F:ABC-type transporter activity"/>
    <property type="evidence" value="ECO:0007669"/>
    <property type="project" value="UniProtKB-ARBA"/>
</dbReference>
<keyword evidence="2" id="KW-1003">Cell membrane</keyword>
<dbReference type="InterPro" id="IPR027417">
    <property type="entry name" value="P-loop_NTPase"/>
</dbReference>
<feature type="domain" description="ABC transporter" evidence="7">
    <location>
        <begin position="4"/>
        <end position="234"/>
    </location>
</feature>
<dbReference type="RefSeq" id="WP_023952026.1">
    <property type="nucleotide sequence ID" value="NZ_AYSV01000098.1"/>
</dbReference>
<evidence type="ECO:0000256" key="2">
    <source>
        <dbReference type="ARBA" id="ARBA00022475"/>
    </source>
</evidence>
<dbReference type="InterPro" id="IPR008995">
    <property type="entry name" value="Mo/tungstate-bd_C_term_dom"/>
</dbReference>
<dbReference type="PANTHER" id="PTHR43875:SF15">
    <property type="entry name" value="TREHALOSE IMPORT ATP-BINDING PROTEIN SUGC"/>
    <property type="match status" value="1"/>
</dbReference>
<evidence type="ECO:0000256" key="5">
    <source>
        <dbReference type="ARBA" id="ARBA00022967"/>
    </source>
</evidence>
<dbReference type="FunFam" id="3.40.50.300:FF:000042">
    <property type="entry name" value="Maltose/maltodextrin ABC transporter, ATP-binding protein"/>
    <property type="match status" value="1"/>
</dbReference>
<dbReference type="InterPro" id="IPR003439">
    <property type="entry name" value="ABC_transporter-like_ATP-bd"/>
</dbReference>